<dbReference type="InterPro" id="IPR001254">
    <property type="entry name" value="Trypsin_dom"/>
</dbReference>
<feature type="domain" description="Peptidase S1" evidence="3">
    <location>
        <begin position="16"/>
        <end position="208"/>
    </location>
</feature>
<evidence type="ECO:0000259" key="3">
    <source>
        <dbReference type="PROSITE" id="PS50240"/>
    </source>
</evidence>
<dbReference type="EMBL" id="JANEYF010001201">
    <property type="protein sequence ID" value="KAJ8965612.1"/>
    <property type="molecule type" value="Genomic_DNA"/>
</dbReference>
<dbReference type="SUPFAM" id="SSF50494">
    <property type="entry name" value="Trypsin-like serine proteases"/>
    <property type="match status" value="1"/>
</dbReference>
<organism evidence="4 5">
    <name type="scientific">Rhamnusium bicolor</name>
    <dbReference type="NCBI Taxonomy" id="1586634"/>
    <lineage>
        <taxon>Eukaryota</taxon>
        <taxon>Metazoa</taxon>
        <taxon>Ecdysozoa</taxon>
        <taxon>Arthropoda</taxon>
        <taxon>Hexapoda</taxon>
        <taxon>Insecta</taxon>
        <taxon>Pterygota</taxon>
        <taxon>Neoptera</taxon>
        <taxon>Endopterygota</taxon>
        <taxon>Coleoptera</taxon>
        <taxon>Polyphaga</taxon>
        <taxon>Cucujiformia</taxon>
        <taxon>Chrysomeloidea</taxon>
        <taxon>Cerambycidae</taxon>
        <taxon>Lepturinae</taxon>
        <taxon>Rhagiini</taxon>
        <taxon>Rhamnusium</taxon>
    </lineage>
</organism>
<gene>
    <name evidence="4" type="ORF">NQ314_004003</name>
</gene>
<dbReference type="GO" id="GO:0006508">
    <property type="term" value="P:proteolysis"/>
    <property type="evidence" value="ECO:0007669"/>
    <property type="project" value="InterPro"/>
</dbReference>
<dbReference type="Proteomes" id="UP001162156">
    <property type="component" value="Unassembled WGS sequence"/>
</dbReference>
<dbReference type="InterPro" id="IPR009003">
    <property type="entry name" value="Peptidase_S1_PA"/>
</dbReference>
<dbReference type="InterPro" id="IPR051487">
    <property type="entry name" value="Ser/Thr_Proteases_Immune/Dev"/>
</dbReference>
<evidence type="ECO:0000313" key="5">
    <source>
        <dbReference type="Proteomes" id="UP001162156"/>
    </source>
</evidence>
<name>A0AAV8ZNU5_9CUCU</name>
<dbReference type="SMART" id="SM00020">
    <property type="entry name" value="Tryp_SPc"/>
    <property type="match status" value="1"/>
</dbReference>
<comment type="similarity">
    <text evidence="2">Belongs to the peptidase S1 family. CLIP subfamily.</text>
</comment>
<dbReference type="AlphaFoldDB" id="A0AAV8ZNU5"/>
<keyword evidence="5" id="KW-1185">Reference proteome</keyword>
<keyword evidence="1" id="KW-1015">Disulfide bond</keyword>
<dbReference type="Pfam" id="PF00089">
    <property type="entry name" value="Trypsin"/>
    <property type="match status" value="1"/>
</dbReference>
<protein>
    <recommendedName>
        <fullName evidence="3">Peptidase S1 domain-containing protein</fullName>
    </recommendedName>
</protein>
<evidence type="ECO:0000313" key="4">
    <source>
        <dbReference type="EMBL" id="KAJ8965612.1"/>
    </source>
</evidence>
<dbReference type="InterPro" id="IPR043504">
    <property type="entry name" value="Peptidase_S1_PA_chymotrypsin"/>
</dbReference>
<dbReference type="PROSITE" id="PS50240">
    <property type="entry name" value="TRYPSIN_DOM"/>
    <property type="match status" value="1"/>
</dbReference>
<reference evidence="4" key="1">
    <citation type="journal article" date="2023" name="Insect Mol. Biol.">
        <title>Genome sequencing provides insights into the evolution of gene families encoding plant cell wall-degrading enzymes in longhorned beetles.</title>
        <authorList>
            <person name="Shin N.R."/>
            <person name="Okamura Y."/>
            <person name="Kirsch R."/>
            <person name="Pauchet Y."/>
        </authorList>
    </citation>
    <scope>NUCLEOTIDE SEQUENCE</scope>
    <source>
        <strain evidence="4">RBIC_L_NR</strain>
    </source>
</reference>
<sequence length="208" mass="22819">MQVQLGCGIPNREARILGGEYLRGHEFPWASLIQIKGVKSLLATLINDKLTPLDIKVTIGQFDRCFPDVSSVNMSVEKIILHPDFNPGNRAHDMALLKLSSPVNIERRVSPICLAVPNTLYLGQVATVFGWSEDETEEGPISGSCRPRKLGLPILGPTECLGAAFEPQYVSTDTGCIGVIGLPNPVCKVCLRIKMNVDQNRAWHCTHM</sequence>
<dbReference type="GO" id="GO:0004252">
    <property type="term" value="F:serine-type endopeptidase activity"/>
    <property type="evidence" value="ECO:0007669"/>
    <property type="project" value="InterPro"/>
</dbReference>
<evidence type="ECO:0000256" key="2">
    <source>
        <dbReference type="ARBA" id="ARBA00024195"/>
    </source>
</evidence>
<dbReference type="Gene3D" id="2.40.10.10">
    <property type="entry name" value="Trypsin-like serine proteases"/>
    <property type="match status" value="1"/>
</dbReference>
<proteinExistence type="inferred from homology"/>
<accession>A0AAV8ZNU5</accession>
<evidence type="ECO:0000256" key="1">
    <source>
        <dbReference type="ARBA" id="ARBA00023157"/>
    </source>
</evidence>
<comment type="caution">
    <text evidence="4">The sequence shown here is derived from an EMBL/GenBank/DDBJ whole genome shotgun (WGS) entry which is preliminary data.</text>
</comment>
<dbReference type="PANTHER" id="PTHR24256">
    <property type="entry name" value="TRYPTASE-RELATED"/>
    <property type="match status" value="1"/>
</dbReference>